<dbReference type="CDD" id="cd22157">
    <property type="entry name" value="F-box_AtFBW1-like"/>
    <property type="match status" value="1"/>
</dbReference>
<dbReference type="AlphaFoldDB" id="W9S030"/>
<evidence type="ECO:0000259" key="1">
    <source>
        <dbReference type="PROSITE" id="PS50181"/>
    </source>
</evidence>
<dbReference type="InterPro" id="IPR036047">
    <property type="entry name" value="F-box-like_dom_sf"/>
</dbReference>
<protein>
    <submittedName>
        <fullName evidence="2">F-box protein</fullName>
    </submittedName>
</protein>
<dbReference type="STRING" id="981085.W9S030"/>
<proteinExistence type="predicted"/>
<dbReference type="InterPro" id="IPR001810">
    <property type="entry name" value="F-box_dom"/>
</dbReference>
<dbReference type="Pfam" id="PF00646">
    <property type="entry name" value="F-box"/>
    <property type="match status" value="1"/>
</dbReference>
<dbReference type="SUPFAM" id="SSF81383">
    <property type="entry name" value="F-box domain"/>
    <property type="match status" value="1"/>
</dbReference>
<keyword evidence="3" id="KW-1185">Reference proteome</keyword>
<accession>W9S030</accession>
<dbReference type="PANTHER" id="PTHR31672">
    <property type="entry name" value="BNACNNG10540D PROTEIN"/>
    <property type="match status" value="1"/>
</dbReference>
<dbReference type="SMART" id="SM00256">
    <property type="entry name" value="FBOX"/>
    <property type="match status" value="1"/>
</dbReference>
<dbReference type="PROSITE" id="PS50181">
    <property type="entry name" value="FBOX"/>
    <property type="match status" value="1"/>
</dbReference>
<feature type="domain" description="F-box" evidence="1">
    <location>
        <begin position="1"/>
        <end position="44"/>
    </location>
</feature>
<dbReference type="Proteomes" id="UP000030645">
    <property type="component" value="Unassembled WGS sequence"/>
</dbReference>
<sequence>MVNALPWEIIMDILCRLSVKDLLRCRCVSEPWRSLIDDPDFIKLHLNHSKQANSNLATVTSGHSGFFWVDLDALGAGVNHPFGYNNEQWRSQPFTSVKSDDQVILHHDRMRFALYNMRRKRAKQLTISSIPRNFYAYSCFGSLVELDGVWDAVEVKKKQRNKKQ</sequence>
<dbReference type="EMBL" id="KE345896">
    <property type="protein sequence ID" value="EXC19892.1"/>
    <property type="molecule type" value="Genomic_DNA"/>
</dbReference>
<dbReference type="PANTHER" id="PTHR31672:SF13">
    <property type="entry name" value="F-BOX PROTEIN CPR30-LIKE"/>
    <property type="match status" value="1"/>
</dbReference>
<organism evidence="2 3">
    <name type="scientific">Morus notabilis</name>
    <dbReference type="NCBI Taxonomy" id="981085"/>
    <lineage>
        <taxon>Eukaryota</taxon>
        <taxon>Viridiplantae</taxon>
        <taxon>Streptophyta</taxon>
        <taxon>Embryophyta</taxon>
        <taxon>Tracheophyta</taxon>
        <taxon>Spermatophyta</taxon>
        <taxon>Magnoliopsida</taxon>
        <taxon>eudicotyledons</taxon>
        <taxon>Gunneridae</taxon>
        <taxon>Pentapetalae</taxon>
        <taxon>rosids</taxon>
        <taxon>fabids</taxon>
        <taxon>Rosales</taxon>
        <taxon>Moraceae</taxon>
        <taxon>Moreae</taxon>
        <taxon>Morus</taxon>
    </lineage>
</organism>
<dbReference type="Gene3D" id="1.20.1280.50">
    <property type="match status" value="1"/>
</dbReference>
<name>W9S030_9ROSA</name>
<evidence type="ECO:0000313" key="3">
    <source>
        <dbReference type="Proteomes" id="UP000030645"/>
    </source>
</evidence>
<dbReference type="InterPro" id="IPR050796">
    <property type="entry name" value="SCF_F-box_component"/>
</dbReference>
<gene>
    <name evidence="2" type="ORF">L484_017869</name>
</gene>
<reference evidence="3" key="1">
    <citation type="submission" date="2013-01" db="EMBL/GenBank/DDBJ databases">
        <title>Draft Genome Sequence of a Mulberry Tree, Morus notabilis C.K. Schneid.</title>
        <authorList>
            <person name="He N."/>
            <person name="Zhao S."/>
        </authorList>
    </citation>
    <scope>NUCLEOTIDE SEQUENCE</scope>
</reference>
<evidence type="ECO:0000313" key="2">
    <source>
        <dbReference type="EMBL" id="EXC19892.1"/>
    </source>
</evidence>